<dbReference type="Gene3D" id="3.30.300.20">
    <property type="match status" value="1"/>
</dbReference>
<name>A0A653UXT1_9FLAO</name>
<keyword evidence="2" id="KW-1185">Reference proteome</keyword>
<dbReference type="SUPFAM" id="SSF82784">
    <property type="entry name" value="OsmC-like"/>
    <property type="match status" value="1"/>
</dbReference>
<dbReference type="EMBL" id="CABWLR010000005">
    <property type="protein sequence ID" value="VXB94018.1"/>
    <property type="molecule type" value="Genomic_DNA"/>
</dbReference>
<dbReference type="InterPro" id="IPR052707">
    <property type="entry name" value="OsmC_Ohr_Peroxiredoxin"/>
</dbReference>
<dbReference type="Pfam" id="PF02566">
    <property type="entry name" value="OsmC"/>
    <property type="match status" value="1"/>
</dbReference>
<proteinExistence type="predicted"/>
<gene>
    <name evidence="1" type="ORF">MARI151_50163</name>
</gene>
<evidence type="ECO:0000313" key="2">
    <source>
        <dbReference type="Proteomes" id="UP000430202"/>
    </source>
</evidence>
<sequence length="158" mass="17536">MNKQHTYLTTVEWTGNNGSGTSNYRDFERSHVVSVTNKPDILCSSDPAFRGDANKYNPEEMLVSSLSSCHMLWYLHLCSEAKVVVVAYVDNATGVMEETSSGSGHFREVSLNPVVTVKDASMVEKAQTLHEKANDYCFIAKSVNFEVKHQATCKVLGH</sequence>
<dbReference type="RefSeq" id="WP_159303419.1">
    <property type="nucleotide sequence ID" value="NZ_LR733271.1"/>
</dbReference>
<dbReference type="PANTHER" id="PTHR42830:SF2">
    <property type="entry name" value="OSMC_OHR FAMILY PROTEIN"/>
    <property type="match status" value="1"/>
</dbReference>
<protein>
    <submittedName>
        <fullName evidence="1">Organic hydroperoxide reductase OsmC/OhrA</fullName>
    </submittedName>
</protein>
<evidence type="ECO:0000313" key="1">
    <source>
        <dbReference type="EMBL" id="VXB94018.1"/>
    </source>
</evidence>
<dbReference type="Proteomes" id="UP000430202">
    <property type="component" value="Unassembled WGS sequence"/>
</dbReference>
<dbReference type="InterPro" id="IPR036102">
    <property type="entry name" value="OsmC/Ohrsf"/>
</dbReference>
<organism evidence="1 2">
    <name type="scientific">Maribacter litoralis</name>
    <dbReference type="NCBI Taxonomy" id="2059726"/>
    <lineage>
        <taxon>Bacteria</taxon>
        <taxon>Pseudomonadati</taxon>
        <taxon>Bacteroidota</taxon>
        <taxon>Flavobacteriia</taxon>
        <taxon>Flavobacteriales</taxon>
        <taxon>Flavobacteriaceae</taxon>
        <taxon>Maribacter</taxon>
    </lineage>
</organism>
<dbReference type="AlphaFoldDB" id="A0A653UXT1"/>
<dbReference type="PANTHER" id="PTHR42830">
    <property type="entry name" value="OSMOTICALLY INDUCIBLE FAMILY PROTEIN"/>
    <property type="match status" value="1"/>
</dbReference>
<dbReference type="InterPro" id="IPR003718">
    <property type="entry name" value="OsmC/Ohr_fam"/>
</dbReference>
<reference evidence="1 2" key="1">
    <citation type="submission" date="2019-10" db="EMBL/GenBank/DDBJ databases">
        <authorList>
            <person name="Karimi E."/>
        </authorList>
    </citation>
    <scope>NUCLEOTIDE SEQUENCE [LARGE SCALE GENOMIC DNA]</scope>
    <source>
        <strain evidence="1">Maribacter sp. 151</strain>
    </source>
</reference>
<accession>A0A653UXT1</accession>
<dbReference type="InterPro" id="IPR015946">
    <property type="entry name" value="KH_dom-like_a/b"/>
</dbReference>